<keyword evidence="2" id="KW-1185">Reference proteome</keyword>
<protein>
    <submittedName>
        <fullName evidence="1">Uncharacterized protein</fullName>
    </submittedName>
</protein>
<comment type="caution">
    <text evidence="1">The sequence shown here is derived from an EMBL/GenBank/DDBJ whole genome shotgun (WGS) entry which is preliminary data.</text>
</comment>
<proteinExistence type="predicted"/>
<sequence>MNQNLYFKTNEFGSAKELASYVYTALQKLNFAPKDPIDSDYMFSIEIEIDGVKLDIYLGKNDEETDIPLWQIWPEQRVSLFKRIFGNVDKSTETRVKGELETIISNIKGVSVIEWGI</sequence>
<name>A0ABV6BBU2_9GAMM</name>
<gene>
    <name evidence="1" type="ORF">ACFFJP_08605</name>
</gene>
<evidence type="ECO:0000313" key="1">
    <source>
        <dbReference type="EMBL" id="MFC0048348.1"/>
    </source>
</evidence>
<accession>A0ABV6BBU2</accession>
<dbReference type="Proteomes" id="UP001589813">
    <property type="component" value="Unassembled WGS sequence"/>
</dbReference>
<dbReference type="RefSeq" id="WP_377242454.1">
    <property type="nucleotide sequence ID" value="NZ_JBHLXP010000001.1"/>
</dbReference>
<dbReference type="EMBL" id="JBHLXP010000001">
    <property type="protein sequence ID" value="MFC0048348.1"/>
    <property type="molecule type" value="Genomic_DNA"/>
</dbReference>
<reference evidence="1 2" key="1">
    <citation type="submission" date="2024-09" db="EMBL/GenBank/DDBJ databases">
        <authorList>
            <person name="Sun Q."/>
            <person name="Mori K."/>
        </authorList>
    </citation>
    <scope>NUCLEOTIDE SEQUENCE [LARGE SCALE GENOMIC DNA]</scope>
    <source>
        <strain evidence="1 2">KCTC 23315</strain>
    </source>
</reference>
<evidence type="ECO:0000313" key="2">
    <source>
        <dbReference type="Proteomes" id="UP001589813"/>
    </source>
</evidence>
<organism evidence="1 2">
    <name type="scientific">Rheinheimera tilapiae</name>
    <dbReference type="NCBI Taxonomy" id="875043"/>
    <lineage>
        <taxon>Bacteria</taxon>
        <taxon>Pseudomonadati</taxon>
        <taxon>Pseudomonadota</taxon>
        <taxon>Gammaproteobacteria</taxon>
        <taxon>Chromatiales</taxon>
        <taxon>Chromatiaceae</taxon>
        <taxon>Rheinheimera</taxon>
    </lineage>
</organism>